<name>A0A4R7KBQ5_9CLOT</name>
<dbReference type="CDD" id="cd13597">
    <property type="entry name" value="PBP2_lipoprotein_Tp32"/>
    <property type="match status" value="1"/>
</dbReference>
<sequence length="278" mass="30535">MKKLVKTLSVFLASALIFTGCASNSAKTTAGSGSGEKKTTKLVVGATPVPHAEILNEVVKPLLKEKGIDLEVKEFTDYVTPNTALNDKQIDANFFQHVPYMEDFAAKNNMKLVAAAKVHVEPLGAYSKKITSKDQIKDKAVVAIPNDATNEGRALLLLQKQGFIKLKDPNGLTQTPKDIVENPKNLQFKELEAAQLPRVLQDVDFAIINTNYALEAKLNPTKDSLFIEDKDSPYANVLTVRPDNEKDPAIQELVKALNSPEVKKFIEDKYQGSIVPAF</sequence>
<evidence type="ECO:0000313" key="9">
    <source>
        <dbReference type="EMBL" id="TDT52097.1"/>
    </source>
</evidence>
<evidence type="ECO:0000256" key="3">
    <source>
        <dbReference type="ARBA" id="ARBA00023136"/>
    </source>
</evidence>
<dbReference type="RefSeq" id="WP_133628491.1">
    <property type="nucleotide sequence ID" value="NZ_SOAZ01000014.1"/>
</dbReference>
<keyword evidence="4" id="KW-0564">Palmitate</keyword>
<evidence type="ECO:0000256" key="7">
    <source>
        <dbReference type="PIRSR" id="PIRSR002854-1"/>
    </source>
</evidence>
<keyword evidence="2 8" id="KW-0732">Signal</keyword>
<evidence type="ECO:0000256" key="2">
    <source>
        <dbReference type="ARBA" id="ARBA00022729"/>
    </source>
</evidence>
<evidence type="ECO:0000313" key="10">
    <source>
        <dbReference type="Proteomes" id="UP000295325"/>
    </source>
</evidence>
<protein>
    <recommendedName>
        <fullName evidence="6">Lipoprotein</fullName>
    </recommendedName>
</protein>
<dbReference type="SUPFAM" id="SSF53850">
    <property type="entry name" value="Periplasmic binding protein-like II"/>
    <property type="match status" value="1"/>
</dbReference>
<evidence type="ECO:0000256" key="8">
    <source>
        <dbReference type="SAM" id="SignalP"/>
    </source>
</evidence>
<gene>
    <name evidence="9" type="ORF">EDD71_11478</name>
</gene>
<feature type="chain" id="PRO_5039230802" description="Lipoprotein" evidence="8">
    <location>
        <begin position="23"/>
        <end position="278"/>
    </location>
</feature>
<evidence type="ECO:0000256" key="6">
    <source>
        <dbReference type="PIRNR" id="PIRNR002854"/>
    </source>
</evidence>
<dbReference type="Pfam" id="PF03180">
    <property type="entry name" value="Lipoprotein_9"/>
    <property type="match status" value="1"/>
</dbReference>
<dbReference type="EMBL" id="SOAZ01000014">
    <property type="protein sequence ID" value="TDT52097.1"/>
    <property type="molecule type" value="Genomic_DNA"/>
</dbReference>
<dbReference type="InterPro" id="IPR004872">
    <property type="entry name" value="Lipoprotein_NlpA"/>
</dbReference>
<proteinExistence type="inferred from homology"/>
<dbReference type="OrthoDB" id="9812878at2"/>
<dbReference type="PROSITE" id="PS51257">
    <property type="entry name" value="PROKAR_LIPOPROTEIN"/>
    <property type="match status" value="1"/>
</dbReference>
<dbReference type="PANTHER" id="PTHR30429:SF0">
    <property type="entry name" value="METHIONINE-BINDING LIPOPROTEIN METQ"/>
    <property type="match status" value="1"/>
</dbReference>
<feature type="signal peptide" evidence="8">
    <location>
        <begin position="1"/>
        <end position="22"/>
    </location>
</feature>
<keyword evidence="5 6" id="KW-0449">Lipoprotein</keyword>
<evidence type="ECO:0000256" key="1">
    <source>
        <dbReference type="ARBA" id="ARBA00004635"/>
    </source>
</evidence>
<keyword evidence="10" id="KW-1185">Reference proteome</keyword>
<dbReference type="AlphaFoldDB" id="A0A4R7KBQ5"/>
<comment type="subcellular location">
    <subcellularLocation>
        <location evidence="1">Membrane</location>
        <topology evidence="1">Lipid-anchor</topology>
    </subcellularLocation>
</comment>
<accession>A0A4R7KBQ5</accession>
<dbReference type="NCBIfam" id="TIGR00363">
    <property type="entry name" value="MetQ/NlpA family lipoprotein"/>
    <property type="match status" value="1"/>
</dbReference>
<reference evidence="9 10" key="1">
    <citation type="submission" date="2019-03" db="EMBL/GenBank/DDBJ databases">
        <title>Genomic Encyclopedia of Type Strains, Phase IV (KMG-IV): sequencing the most valuable type-strain genomes for metagenomic binning, comparative biology and taxonomic classification.</title>
        <authorList>
            <person name="Goeker M."/>
        </authorList>
    </citation>
    <scope>NUCLEOTIDE SEQUENCE [LARGE SCALE GENOMIC DNA]</scope>
    <source>
        <strain evidence="9 10">DSM 24455</strain>
    </source>
</reference>
<dbReference type="GO" id="GO:0016020">
    <property type="term" value="C:membrane"/>
    <property type="evidence" value="ECO:0007669"/>
    <property type="project" value="UniProtKB-SubCell"/>
</dbReference>
<comment type="similarity">
    <text evidence="6">Belongs to the nlpA lipoprotein family.</text>
</comment>
<dbReference type="Gene3D" id="3.40.190.10">
    <property type="entry name" value="Periplasmic binding protein-like II"/>
    <property type="match status" value="2"/>
</dbReference>
<keyword evidence="3" id="KW-0472">Membrane</keyword>
<comment type="caution">
    <text evidence="9">The sequence shown here is derived from an EMBL/GenBank/DDBJ whole genome shotgun (WGS) entry which is preliminary data.</text>
</comment>
<dbReference type="Proteomes" id="UP000295325">
    <property type="component" value="Unassembled WGS sequence"/>
</dbReference>
<evidence type="ECO:0000256" key="5">
    <source>
        <dbReference type="ARBA" id="ARBA00023288"/>
    </source>
</evidence>
<dbReference type="PIRSF" id="PIRSF002854">
    <property type="entry name" value="MetQ"/>
    <property type="match status" value="1"/>
</dbReference>
<evidence type="ECO:0000256" key="4">
    <source>
        <dbReference type="ARBA" id="ARBA00023139"/>
    </source>
</evidence>
<dbReference type="PANTHER" id="PTHR30429">
    <property type="entry name" value="D-METHIONINE-BINDING LIPOPROTEIN METQ"/>
    <property type="match status" value="1"/>
</dbReference>
<organism evidence="9 10">
    <name type="scientific">Fonticella tunisiensis</name>
    <dbReference type="NCBI Taxonomy" id="1096341"/>
    <lineage>
        <taxon>Bacteria</taxon>
        <taxon>Bacillati</taxon>
        <taxon>Bacillota</taxon>
        <taxon>Clostridia</taxon>
        <taxon>Eubacteriales</taxon>
        <taxon>Clostridiaceae</taxon>
        <taxon>Fonticella</taxon>
    </lineage>
</organism>
<feature type="lipid moiety-binding region" description="S-diacylglycerol cysteine" evidence="7">
    <location>
        <position position="21"/>
    </location>
</feature>